<proteinExistence type="predicted"/>
<name>A0A9Q9BUB4_9STAP</name>
<dbReference type="PANTHER" id="PTHR30137:SF6">
    <property type="entry name" value="LUCIFERASE-LIKE MONOOXYGENASE"/>
    <property type="match status" value="1"/>
</dbReference>
<reference evidence="3" key="1">
    <citation type="submission" date="2021-04" db="EMBL/GenBank/DDBJ databases">
        <title>Complete Genome Sequences of Macrococcus spp. from dog and cattle.</title>
        <authorList>
            <person name="Schwendener S."/>
            <person name="Perreten V."/>
        </authorList>
    </citation>
    <scope>NUCLEOTIDE SEQUENCE</scope>
    <source>
        <strain evidence="3">Epi0143-OL</strain>
    </source>
</reference>
<dbReference type="InterPro" id="IPR050766">
    <property type="entry name" value="Bact_Lucif_Oxidored"/>
</dbReference>
<evidence type="ECO:0000313" key="3">
    <source>
        <dbReference type="EMBL" id="UTH13043.1"/>
    </source>
</evidence>
<dbReference type="InterPro" id="IPR036661">
    <property type="entry name" value="Luciferase-like_sf"/>
</dbReference>
<dbReference type="Pfam" id="PF00296">
    <property type="entry name" value="Bac_luciferase"/>
    <property type="match status" value="1"/>
</dbReference>
<dbReference type="RefSeq" id="WP_254249576.1">
    <property type="nucleotide sequence ID" value="NZ_CP073809.1"/>
</dbReference>
<dbReference type="SUPFAM" id="SSF51679">
    <property type="entry name" value="Bacterial luciferase-like"/>
    <property type="match status" value="1"/>
</dbReference>
<dbReference type="InterPro" id="IPR019949">
    <property type="entry name" value="CmoO-like"/>
</dbReference>
<comment type="similarity">
    <text evidence="1">To bacterial alkanal monooxygenase alpha and beta chains.</text>
</comment>
<protein>
    <submittedName>
        <fullName evidence="3">LLM class flavin-dependent oxidoreductase</fullName>
    </submittedName>
</protein>
<dbReference type="Gene3D" id="3.20.20.30">
    <property type="entry name" value="Luciferase-like domain"/>
    <property type="match status" value="1"/>
</dbReference>
<dbReference type="AlphaFoldDB" id="A0A9Q9BUB4"/>
<evidence type="ECO:0000256" key="1">
    <source>
        <dbReference type="ARBA" id="ARBA00007789"/>
    </source>
</evidence>
<dbReference type="PANTHER" id="PTHR30137">
    <property type="entry name" value="LUCIFERASE-LIKE MONOOXYGENASE"/>
    <property type="match status" value="1"/>
</dbReference>
<feature type="domain" description="Luciferase-like" evidence="2">
    <location>
        <begin position="21"/>
        <end position="301"/>
    </location>
</feature>
<dbReference type="GO" id="GO:0005829">
    <property type="term" value="C:cytosol"/>
    <property type="evidence" value="ECO:0007669"/>
    <property type="project" value="TreeGrafter"/>
</dbReference>
<dbReference type="GO" id="GO:0016705">
    <property type="term" value="F:oxidoreductase activity, acting on paired donors, with incorporation or reduction of molecular oxygen"/>
    <property type="evidence" value="ECO:0007669"/>
    <property type="project" value="InterPro"/>
</dbReference>
<evidence type="ECO:0000259" key="2">
    <source>
        <dbReference type="Pfam" id="PF00296"/>
    </source>
</evidence>
<dbReference type="EMBL" id="CP073809">
    <property type="protein sequence ID" value="UTH13043.1"/>
    <property type="molecule type" value="Genomic_DNA"/>
</dbReference>
<dbReference type="KEGG" id="mequ:KFV11_07105"/>
<dbReference type="NCBIfam" id="TIGR03558">
    <property type="entry name" value="oxido_grp_1"/>
    <property type="match status" value="1"/>
</dbReference>
<sequence>MNNTKIPVAVLDLAILRQGETNRQAIQNVVKLAQTAEELGYNRFWIAEHHNTPNLASSATVVLINHVLAHTSRIQVGAGGIMLPNHTPLIVAEQFGTLETIYPNRLNLGLGRAPGTDMMTASALRRNQHEAVYTFPDDVKALLDYFGPEHKQGYVKAYPGVDTNVPLYILGSSTDSAHLAARLGLPYVFAAHFAPEQMKEAIAIYRNLFTPSEYLAKPYVMVGMNVIAAETDEKAEFLATSTHMMFLSIVRNSRQPLQPPTHDLDAIWSPQERLMATSRTKASLIGSKETIAKQLADFQEQYHADEIIAVSYIYDLAKQRRSYEILKEVTS</sequence>
<evidence type="ECO:0000313" key="4">
    <source>
        <dbReference type="Proteomes" id="UP001057381"/>
    </source>
</evidence>
<dbReference type="InterPro" id="IPR011251">
    <property type="entry name" value="Luciferase-like_dom"/>
</dbReference>
<organism evidence="3 4">
    <name type="scientific">Macrococcus equipercicus</name>
    <dbReference type="NCBI Taxonomy" id="69967"/>
    <lineage>
        <taxon>Bacteria</taxon>
        <taxon>Bacillati</taxon>
        <taxon>Bacillota</taxon>
        <taxon>Bacilli</taxon>
        <taxon>Bacillales</taxon>
        <taxon>Staphylococcaceae</taxon>
        <taxon>Macrococcus</taxon>
    </lineage>
</organism>
<accession>A0A9Q9BUB4</accession>
<dbReference type="Proteomes" id="UP001057381">
    <property type="component" value="Chromosome"/>
</dbReference>
<gene>
    <name evidence="3" type="ORF">KFV11_07105</name>
</gene>
<dbReference type="FunFam" id="3.20.20.30:FF:000002">
    <property type="entry name" value="LLM class flavin-dependent oxidoreductase"/>
    <property type="match status" value="1"/>
</dbReference>